<dbReference type="RefSeq" id="WP_076822146.1">
    <property type="nucleotide sequence ID" value="NZ_MOMC01000099.1"/>
</dbReference>
<dbReference type="InterPro" id="IPR013786">
    <property type="entry name" value="AcylCoA_DH/ox_N"/>
</dbReference>
<evidence type="ECO:0000256" key="1">
    <source>
        <dbReference type="ARBA" id="ARBA00023002"/>
    </source>
</evidence>
<dbReference type="OrthoDB" id="3402961at2"/>
<organism evidence="4 5">
    <name type="scientific">Pseudofrankia asymbiotica</name>
    <dbReference type="NCBI Taxonomy" id="1834516"/>
    <lineage>
        <taxon>Bacteria</taxon>
        <taxon>Bacillati</taxon>
        <taxon>Actinomycetota</taxon>
        <taxon>Actinomycetes</taxon>
        <taxon>Frankiales</taxon>
        <taxon>Frankiaceae</taxon>
        <taxon>Pseudofrankia</taxon>
    </lineage>
</organism>
<dbReference type="Gene3D" id="1.20.140.10">
    <property type="entry name" value="Butyryl-CoA Dehydrogenase, subunit A, domain 3"/>
    <property type="match status" value="1"/>
</dbReference>
<evidence type="ECO:0000259" key="2">
    <source>
        <dbReference type="Pfam" id="PF02771"/>
    </source>
</evidence>
<reference evidence="5" key="1">
    <citation type="submission" date="2016-10" db="EMBL/GenBank/DDBJ databases">
        <title>Frankia sp. NRRL B-16386 Genome sequencing.</title>
        <authorList>
            <person name="Ghodhbane-Gtari F."/>
            <person name="Swanson E."/>
            <person name="Gueddou A."/>
            <person name="Hezbri K."/>
            <person name="Ktari K."/>
            <person name="Nouioui I."/>
            <person name="Morris K."/>
            <person name="Simpson S."/>
            <person name="Abebe-Akele F."/>
            <person name="Thomas K."/>
            <person name="Gtari M."/>
            <person name="Tisa L.S."/>
        </authorList>
    </citation>
    <scope>NUCLEOTIDE SEQUENCE [LARGE SCALE GENOMIC DNA]</scope>
    <source>
        <strain evidence="5">NRRL B-16386</strain>
    </source>
</reference>
<evidence type="ECO:0000313" key="4">
    <source>
        <dbReference type="EMBL" id="ONH22762.1"/>
    </source>
</evidence>
<dbReference type="InterPro" id="IPR013107">
    <property type="entry name" value="Acyl-CoA_DH_C"/>
</dbReference>
<accession>A0A1V2I2H6</accession>
<dbReference type="Pfam" id="PF02771">
    <property type="entry name" value="Acyl-CoA_dh_N"/>
    <property type="match status" value="1"/>
</dbReference>
<dbReference type="Pfam" id="PF08028">
    <property type="entry name" value="Acyl-CoA_dh_2"/>
    <property type="match status" value="1"/>
</dbReference>
<dbReference type="GO" id="GO:0050660">
    <property type="term" value="F:flavin adenine dinucleotide binding"/>
    <property type="evidence" value="ECO:0007669"/>
    <property type="project" value="InterPro"/>
</dbReference>
<keyword evidence="5" id="KW-1185">Reference proteome</keyword>
<dbReference type="AlphaFoldDB" id="A0A1V2I2H6"/>
<dbReference type="PANTHER" id="PTHR43884:SF12">
    <property type="entry name" value="ISOVALERYL-COA DEHYDROGENASE, MITOCHONDRIAL-RELATED"/>
    <property type="match status" value="1"/>
</dbReference>
<dbReference type="Gene3D" id="2.40.110.10">
    <property type="entry name" value="Butyryl-CoA Dehydrogenase, subunit A, domain 2"/>
    <property type="match status" value="1"/>
</dbReference>
<dbReference type="EMBL" id="MOMC01000099">
    <property type="protein sequence ID" value="ONH22762.1"/>
    <property type="molecule type" value="Genomic_DNA"/>
</dbReference>
<dbReference type="SUPFAM" id="SSF56645">
    <property type="entry name" value="Acyl-CoA dehydrogenase NM domain-like"/>
    <property type="match status" value="1"/>
</dbReference>
<gene>
    <name evidence="4" type="ORF">BL253_34795</name>
</gene>
<dbReference type="Proteomes" id="UP000188929">
    <property type="component" value="Unassembled WGS sequence"/>
</dbReference>
<dbReference type="STRING" id="1834516.BL253_34795"/>
<dbReference type="GO" id="GO:0003995">
    <property type="term" value="F:acyl-CoA dehydrogenase activity"/>
    <property type="evidence" value="ECO:0007669"/>
    <property type="project" value="TreeGrafter"/>
</dbReference>
<dbReference type="Gene3D" id="1.10.540.10">
    <property type="entry name" value="Acyl-CoA dehydrogenase/oxidase, N-terminal domain"/>
    <property type="match status" value="1"/>
</dbReference>
<evidence type="ECO:0000259" key="3">
    <source>
        <dbReference type="Pfam" id="PF08028"/>
    </source>
</evidence>
<protein>
    <submittedName>
        <fullName evidence="4">Acyl-CoA dehydrogenase</fullName>
    </submittedName>
</protein>
<dbReference type="InterPro" id="IPR037069">
    <property type="entry name" value="AcylCoA_DH/ox_N_sf"/>
</dbReference>
<feature type="domain" description="Acyl-CoA dehydrogenase C-terminal" evidence="3">
    <location>
        <begin position="237"/>
        <end position="367"/>
    </location>
</feature>
<name>A0A1V2I2H6_9ACTN</name>
<keyword evidence="1" id="KW-0560">Oxidoreductase</keyword>
<dbReference type="InterPro" id="IPR046373">
    <property type="entry name" value="Acyl-CoA_Oxase/DH_mid-dom_sf"/>
</dbReference>
<sequence>MTWLGTDALNVLDAVRDAVPSLRNNGAATENQRRILDENIELLQEARVFRIAVPERFGGLDLPVAQQAEILTAISRGCASTGWASMVWVSTAWIASLYPNRAQEEVFEGGSVRISGGFTPSGTLVPVDGGYILNGSWRFNTGVRGAQWNVHAATVDHPDGRHEELFALVPTGDITIADDWDVFGASGTDSATSTAKDVFVPDHRVVDTSVYDASTGNRWNADTKGRNYNLLSYVLATCAPVYLGIAQNALELFIERLPGKGITYTSWTEQREHPHTQIQVARAANQIAACEALSRDWLEVIQGRADRGEKMTVAEKAVVRGQVGYLVQSTKEAVETLYNISSASTILRTNHFQRAFRDIAALSLHGLLTPTSSLEAHGRVLLGLEPGTDYL</sequence>
<dbReference type="SUPFAM" id="SSF47203">
    <property type="entry name" value="Acyl-CoA dehydrogenase C-terminal domain-like"/>
    <property type="match status" value="1"/>
</dbReference>
<dbReference type="InterPro" id="IPR009100">
    <property type="entry name" value="AcylCoA_DH/oxidase_NM_dom_sf"/>
</dbReference>
<dbReference type="PANTHER" id="PTHR43884">
    <property type="entry name" value="ACYL-COA DEHYDROGENASE"/>
    <property type="match status" value="1"/>
</dbReference>
<evidence type="ECO:0000313" key="5">
    <source>
        <dbReference type="Proteomes" id="UP000188929"/>
    </source>
</evidence>
<comment type="caution">
    <text evidence="4">The sequence shown here is derived from an EMBL/GenBank/DDBJ whole genome shotgun (WGS) entry which is preliminary data.</text>
</comment>
<dbReference type="PIRSF" id="PIRSF016578">
    <property type="entry name" value="HsaA"/>
    <property type="match status" value="1"/>
</dbReference>
<feature type="domain" description="Acyl-CoA dehydrogenase/oxidase N-terminal" evidence="2">
    <location>
        <begin position="26"/>
        <end position="91"/>
    </location>
</feature>
<proteinExistence type="predicted"/>
<dbReference type="InterPro" id="IPR036250">
    <property type="entry name" value="AcylCo_DH-like_C"/>
</dbReference>